<proteinExistence type="predicted"/>
<evidence type="ECO:0000313" key="3">
    <source>
        <dbReference type="Proteomes" id="UP001589575"/>
    </source>
</evidence>
<protein>
    <submittedName>
        <fullName evidence="2">Uncharacterized protein</fullName>
    </submittedName>
</protein>
<reference evidence="2 3" key="1">
    <citation type="submission" date="2024-09" db="EMBL/GenBank/DDBJ databases">
        <authorList>
            <person name="Sun Q."/>
            <person name="Mori K."/>
        </authorList>
    </citation>
    <scope>NUCLEOTIDE SEQUENCE [LARGE SCALE GENOMIC DNA]</scope>
    <source>
        <strain evidence="2 3">CCM 7609</strain>
    </source>
</reference>
<sequence>MQSLRTGQLHPPRNGVHWRGSDSEEERPGTRIANVSYGNGSLPCTCPNNVRGEFGADSPARSAPDSPSVGSHSSPETTPWRAYFLPRSAAWAPTSRAMSWSAT</sequence>
<evidence type="ECO:0000256" key="1">
    <source>
        <dbReference type="SAM" id="MobiDB-lite"/>
    </source>
</evidence>
<keyword evidence="3" id="KW-1185">Reference proteome</keyword>
<organism evidence="2 3">
    <name type="scientific">Citricoccus parietis</name>
    <dbReference type="NCBI Taxonomy" id="592307"/>
    <lineage>
        <taxon>Bacteria</taxon>
        <taxon>Bacillati</taxon>
        <taxon>Actinomycetota</taxon>
        <taxon>Actinomycetes</taxon>
        <taxon>Micrococcales</taxon>
        <taxon>Micrococcaceae</taxon>
        <taxon>Citricoccus</taxon>
    </lineage>
</organism>
<evidence type="ECO:0000313" key="2">
    <source>
        <dbReference type="EMBL" id="MFB9072202.1"/>
    </source>
</evidence>
<gene>
    <name evidence="2" type="ORF">ACFFX0_13710</name>
</gene>
<dbReference type="Proteomes" id="UP001589575">
    <property type="component" value="Unassembled WGS sequence"/>
</dbReference>
<feature type="compositionally biased region" description="Low complexity" evidence="1">
    <location>
        <begin position="56"/>
        <end position="68"/>
    </location>
</feature>
<name>A0ABV5FZT1_9MICC</name>
<feature type="compositionally biased region" description="Basic and acidic residues" evidence="1">
    <location>
        <begin position="19"/>
        <end position="29"/>
    </location>
</feature>
<comment type="caution">
    <text evidence="2">The sequence shown here is derived from an EMBL/GenBank/DDBJ whole genome shotgun (WGS) entry which is preliminary data.</text>
</comment>
<dbReference type="EMBL" id="JBHMFI010000001">
    <property type="protein sequence ID" value="MFB9072202.1"/>
    <property type="molecule type" value="Genomic_DNA"/>
</dbReference>
<feature type="region of interest" description="Disordered" evidence="1">
    <location>
        <begin position="1"/>
        <end position="79"/>
    </location>
</feature>
<accession>A0ABV5FZT1</accession>